<dbReference type="AlphaFoldDB" id="A0AAW0BY41"/>
<dbReference type="InterPro" id="IPR032675">
    <property type="entry name" value="LRR_dom_sf"/>
</dbReference>
<dbReference type="EMBL" id="JAWWNJ010000024">
    <property type="protein sequence ID" value="KAK7031759.1"/>
    <property type="molecule type" value="Genomic_DNA"/>
</dbReference>
<dbReference type="SUPFAM" id="SSF52058">
    <property type="entry name" value="L domain-like"/>
    <property type="match status" value="1"/>
</dbReference>
<comment type="caution">
    <text evidence="1">The sequence shown here is derived from an EMBL/GenBank/DDBJ whole genome shotgun (WGS) entry which is preliminary data.</text>
</comment>
<proteinExistence type="predicted"/>
<name>A0AAW0BY41_9AGAR</name>
<dbReference type="Proteomes" id="UP001362999">
    <property type="component" value="Unassembled WGS sequence"/>
</dbReference>
<evidence type="ECO:0008006" key="3">
    <source>
        <dbReference type="Google" id="ProtNLM"/>
    </source>
</evidence>
<accession>A0AAW0BY41</accession>
<sequence length="255" mass="29393">MSSHLPPDLEREIFEICALSWPLLIPKFMLVAQRVKAWVEPLLYRTIPVSPVPLDGFRSRRFPAYPASRVTSLILAKPAGFFRSCTNLENLYIADNTTALIPHFDSVSVTRLRAPCEAILRNLPPTHHFFSRLTHLELADKAWRTNFDPSQALAALPHLTHLASSWSHFIPRLLQSCRTLRVLICLHNPSAERFDRVRPFAERLAHDIRFVVASGQYGVMAWYMSVQGGVDYWRRAEVFIEARRTRKIDTELYLM</sequence>
<evidence type="ECO:0000313" key="1">
    <source>
        <dbReference type="EMBL" id="KAK7031759.1"/>
    </source>
</evidence>
<keyword evidence="2" id="KW-1185">Reference proteome</keyword>
<gene>
    <name evidence="1" type="ORF">R3P38DRAFT_3352919</name>
</gene>
<evidence type="ECO:0000313" key="2">
    <source>
        <dbReference type="Proteomes" id="UP001362999"/>
    </source>
</evidence>
<reference evidence="1 2" key="1">
    <citation type="journal article" date="2024" name="J Genomics">
        <title>Draft genome sequencing and assembly of Favolaschia claudopus CIRM-BRFM 2984 isolated from oak limbs.</title>
        <authorList>
            <person name="Navarro D."/>
            <person name="Drula E."/>
            <person name="Chaduli D."/>
            <person name="Cazenave R."/>
            <person name="Ahrendt S."/>
            <person name="Wang J."/>
            <person name="Lipzen A."/>
            <person name="Daum C."/>
            <person name="Barry K."/>
            <person name="Grigoriev I.V."/>
            <person name="Favel A."/>
            <person name="Rosso M.N."/>
            <person name="Martin F."/>
        </authorList>
    </citation>
    <scope>NUCLEOTIDE SEQUENCE [LARGE SCALE GENOMIC DNA]</scope>
    <source>
        <strain evidence="1 2">CIRM-BRFM 2984</strain>
    </source>
</reference>
<organism evidence="1 2">
    <name type="scientific">Favolaschia claudopus</name>
    <dbReference type="NCBI Taxonomy" id="2862362"/>
    <lineage>
        <taxon>Eukaryota</taxon>
        <taxon>Fungi</taxon>
        <taxon>Dikarya</taxon>
        <taxon>Basidiomycota</taxon>
        <taxon>Agaricomycotina</taxon>
        <taxon>Agaricomycetes</taxon>
        <taxon>Agaricomycetidae</taxon>
        <taxon>Agaricales</taxon>
        <taxon>Marasmiineae</taxon>
        <taxon>Mycenaceae</taxon>
        <taxon>Favolaschia</taxon>
    </lineage>
</organism>
<dbReference type="Gene3D" id="3.80.10.10">
    <property type="entry name" value="Ribonuclease Inhibitor"/>
    <property type="match status" value="1"/>
</dbReference>
<protein>
    <recommendedName>
        <fullName evidence="3">F-box domain-containing protein</fullName>
    </recommendedName>
</protein>